<dbReference type="Proteomes" id="UP000051672">
    <property type="component" value="Unassembled WGS sequence"/>
</dbReference>
<keyword evidence="2" id="KW-1185">Reference proteome</keyword>
<dbReference type="Pfam" id="PF10702">
    <property type="entry name" value="DUF2507"/>
    <property type="match status" value="1"/>
</dbReference>
<dbReference type="Gene3D" id="3.30.1380.20">
    <property type="entry name" value="Trafficking protein particle complex subunit 3"/>
    <property type="match status" value="1"/>
</dbReference>
<organism evidence="1 2">
    <name type="scientific">Lacticaseibacillus brantae DSM 23927</name>
    <dbReference type="NCBI Taxonomy" id="1423727"/>
    <lineage>
        <taxon>Bacteria</taxon>
        <taxon>Bacillati</taxon>
        <taxon>Bacillota</taxon>
        <taxon>Bacilli</taxon>
        <taxon>Lactobacillales</taxon>
        <taxon>Lactobacillaceae</taxon>
        <taxon>Lacticaseibacillus</taxon>
    </lineage>
</organism>
<evidence type="ECO:0000313" key="1">
    <source>
        <dbReference type="EMBL" id="KRM71556.1"/>
    </source>
</evidence>
<evidence type="ECO:0000313" key="2">
    <source>
        <dbReference type="Proteomes" id="UP000051672"/>
    </source>
</evidence>
<protein>
    <submittedName>
        <fullName evidence="1">Hydrocarbon binding protein, V4R domain</fullName>
    </submittedName>
</protein>
<reference evidence="1 2" key="1">
    <citation type="journal article" date="2015" name="Genome Announc.">
        <title>Expanding the biotechnology potential of lactobacilli through comparative genomics of 213 strains and associated genera.</title>
        <authorList>
            <person name="Sun Z."/>
            <person name="Harris H.M."/>
            <person name="McCann A."/>
            <person name="Guo C."/>
            <person name="Argimon S."/>
            <person name="Zhang W."/>
            <person name="Yang X."/>
            <person name="Jeffery I.B."/>
            <person name="Cooney J.C."/>
            <person name="Kagawa T.F."/>
            <person name="Liu W."/>
            <person name="Song Y."/>
            <person name="Salvetti E."/>
            <person name="Wrobel A."/>
            <person name="Rasinkangas P."/>
            <person name="Parkhill J."/>
            <person name="Rea M.C."/>
            <person name="O'Sullivan O."/>
            <person name="Ritari J."/>
            <person name="Douillard F.P."/>
            <person name="Paul Ross R."/>
            <person name="Yang R."/>
            <person name="Briner A.E."/>
            <person name="Felis G.E."/>
            <person name="de Vos W.M."/>
            <person name="Barrangou R."/>
            <person name="Klaenhammer T.R."/>
            <person name="Caufield P.W."/>
            <person name="Cui Y."/>
            <person name="Zhang H."/>
            <person name="O'Toole P.W."/>
        </authorList>
    </citation>
    <scope>NUCLEOTIDE SEQUENCE [LARGE SCALE GENOMIC DNA]</scope>
    <source>
        <strain evidence="1 2">DSM 23927</strain>
    </source>
</reference>
<proteinExistence type="predicted"/>
<gene>
    <name evidence="1" type="ORF">FC34_GL001672</name>
</gene>
<name>A0A0R2B0K9_9LACO</name>
<dbReference type="InterPro" id="IPR024096">
    <property type="entry name" value="NO_sig/Golgi_transp_ligand-bd"/>
</dbReference>
<dbReference type="AlphaFoldDB" id="A0A0R2B0K9"/>
<accession>A0A0R2B0K9</accession>
<comment type="caution">
    <text evidence="1">The sequence shown here is derived from an EMBL/GenBank/DDBJ whole genome shotgun (WGS) entry which is preliminary data.</text>
</comment>
<dbReference type="PATRIC" id="fig|1423727.3.peg.1694"/>
<dbReference type="InterPro" id="IPR019642">
    <property type="entry name" value="DUF2507"/>
</dbReference>
<dbReference type="EMBL" id="AYZQ01000004">
    <property type="protein sequence ID" value="KRM71556.1"/>
    <property type="molecule type" value="Genomic_DNA"/>
</dbReference>
<sequence>MAIDETTPLFGQIALRDLVLPDLLGDEQSDILYWAGRSLAEKLPTKEADIPGLFAQLGLGTLANQSQKRQQREYRLDGSTVAARLKDFDKPDFQLEAGLLAQLLQQQLGVVVEGNSQVLSRDQAVLITISLDTRDKQPIIDDLID</sequence>
<dbReference type="STRING" id="1423727.FC34_GL001672"/>
<dbReference type="SUPFAM" id="SSF111126">
    <property type="entry name" value="Ligand-binding domain in the NO signalling and Golgi transport"/>
    <property type="match status" value="1"/>
</dbReference>